<accession>A0AA85FD62</accession>
<sequence>FNRSKLHTLNLINSSISSSSSSSSSSSTLQMGVFSTILHNDYNFSNILNYTLFHMPGNFIVLPNGTSSQRKLIYANSSKQTILSKYVLCWLK</sequence>
<dbReference type="Proteomes" id="UP000050792">
    <property type="component" value="Unassembled WGS sequence"/>
</dbReference>
<keyword evidence="1" id="KW-1185">Reference proteome</keyword>
<organism evidence="1 2">
    <name type="scientific">Schistosoma rodhaini</name>
    <dbReference type="NCBI Taxonomy" id="6188"/>
    <lineage>
        <taxon>Eukaryota</taxon>
        <taxon>Metazoa</taxon>
        <taxon>Spiralia</taxon>
        <taxon>Lophotrochozoa</taxon>
        <taxon>Platyhelminthes</taxon>
        <taxon>Trematoda</taxon>
        <taxon>Digenea</taxon>
        <taxon>Strigeidida</taxon>
        <taxon>Schistosomatoidea</taxon>
        <taxon>Schistosomatidae</taxon>
        <taxon>Schistosoma</taxon>
    </lineage>
</organism>
<evidence type="ECO:0000313" key="1">
    <source>
        <dbReference type="Proteomes" id="UP000050792"/>
    </source>
</evidence>
<name>A0AA85FD62_9TREM</name>
<protein>
    <submittedName>
        <fullName evidence="2">Uncharacterized protein</fullName>
    </submittedName>
</protein>
<proteinExistence type="predicted"/>
<reference evidence="2" key="2">
    <citation type="submission" date="2023-11" db="UniProtKB">
        <authorList>
            <consortium name="WormBaseParasite"/>
        </authorList>
    </citation>
    <scope>IDENTIFICATION</scope>
</reference>
<reference evidence="1" key="1">
    <citation type="submission" date="2022-06" db="EMBL/GenBank/DDBJ databases">
        <authorList>
            <person name="Berger JAMES D."/>
            <person name="Berger JAMES D."/>
        </authorList>
    </citation>
    <scope>NUCLEOTIDE SEQUENCE [LARGE SCALE GENOMIC DNA]</scope>
</reference>
<dbReference type="AlphaFoldDB" id="A0AA85FD62"/>
<dbReference type="WBParaSite" id="SRDH1_43070.1">
    <property type="protein sequence ID" value="SRDH1_43070.1"/>
    <property type="gene ID" value="SRDH1_43070"/>
</dbReference>
<evidence type="ECO:0000313" key="2">
    <source>
        <dbReference type="WBParaSite" id="SRDH1_43070.1"/>
    </source>
</evidence>